<evidence type="ECO:0000256" key="3">
    <source>
        <dbReference type="ARBA" id="ARBA00023163"/>
    </source>
</evidence>
<dbReference type="InterPro" id="IPR025996">
    <property type="entry name" value="MT1864/Rv1816-like_C"/>
</dbReference>
<evidence type="ECO:0000256" key="2">
    <source>
        <dbReference type="ARBA" id="ARBA00023125"/>
    </source>
</evidence>
<sequence>MGEEPTRDRIVRVATDLAESDGLSAVTLRAVGSAAGLSRGAPYRHFRDKSDLLAAIAEQGLARIRRAILNSDPSLDPGQRLSAALSAYVATARAEPVVYTLIFSADLATDHHPELVSAGLDAYNTFVDLVDELLHDRDASRSAASKLWAATHGALTLSLAGHGTKEKGLDDIDALLRELALAVLAMPRGT</sequence>
<dbReference type="Gene3D" id="1.10.10.60">
    <property type="entry name" value="Homeodomain-like"/>
    <property type="match status" value="1"/>
</dbReference>
<dbReference type="SUPFAM" id="SSF48498">
    <property type="entry name" value="Tetracyclin repressor-like, C-terminal domain"/>
    <property type="match status" value="1"/>
</dbReference>
<dbReference type="PANTHER" id="PTHR30055">
    <property type="entry name" value="HTH-TYPE TRANSCRIPTIONAL REGULATOR RUTR"/>
    <property type="match status" value="1"/>
</dbReference>
<evidence type="ECO:0000259" key="5">
    <source>
        <dbReference type="PROSITE" id="PS50977"/>
    </source>
</evidence>
<evidence type="ECO:0000313" key="6">
    <source>
        <dbReference type="EMBL" id="GAA4682582.1"/>
    </source>
</evidence>
<evidence type="ECO:0000313" key="7">
    <source>
        <dbReference type="Proteomes" id="UP001501295"/>
    </source>
</evidence>
<evidence type="ECO:0000256" key="4">
    <source>
        <dbReference type="PROSITE-ProRule" id="PRU00335"/>
    </source>
</evidence>
<dbReference type="Proteomes" id="UP001501295">
    <property type="component" value="Unassembled WGS sequence"/>
</dbReference>
<reference evidence="7" key="1">
    <citation type="journal article" date="2019" name="Int. J. Syst. Evol. Microbiol.">
        <title>The Global Catalogue of Microorganisms (GCM) 10K type strain sequencing project: providing services to taxonomists for standard genome sequencing and annotation.</title>
        <authorList>
            <consortium name="The Broad Institute Genomics Platform"/>
            <consortium name="The Broad Institute Genome Sequencing Center for Infectious Disease"/>
            <person name="Wu L."/>
            <person name="Ma J."/>
        </authorList>
    </citation>
    <scope>NUCLEOTIDE SEQUENCE [LARGE SCALE GENOMIC DNA]</scope>
    <source>
        <strain evidence="7">JCM 18956</strain>
    </source>
</reference>
<dbReference type="InterPro" id="IPR001647">
    <property type="entry name" value="HTH_TetR"/>
</dbReference>
<comment type="caution">
    <text evidence="6">The sequence shown here is derived from an EMBL/GenBank/DDBJ whole genome shotgun (WGS) entry which is preliminary data.</text>
</comment>
<accession>A0ABP8W9M7</accession>
<protein>
    <submittedName>
        <fullName evidence="6">TetR/AcrR family transcriptional regulator</fullName>
    </submittedName>
</protein>
<dbReference type="EMBL" id="BAABLM010000007">
    <property type="protein sequence ID" value="GAA4682582.1"/>
    <property type="molecule type" value="Genomic_DNA"/>
</dbReference>
<dbReference type="Gene3D" id="1.10.357.10">
    <property type="entry name" value="Tetracycline Repressor, domain 2"/>
    <property type="match status" value="1"/>
</dbReference>
<dbReference type="SUPFAM" id="SSF46689">
    <property type="entry name" value="Homeodomain-like"/>
    <property type="match status" value="1"/>
</dbReference>
<gene>
    <name evidence="6" type="ORF">GCM10025780_30180</name>
</gene>
<dbReference type="InterPro" id="IPR036271">
    <property type="entry name" value="Tet_transcr_reg_TetR-rel_C_sf"/>
</dbReference>
<keyword evidence="1" id="KW-0805">Transcription regulation</keyword>
<dbReference type="PRINTS" id="PR00455">
    <property type="entry name" value="HTHTETR"/>
</dbReference>
<organism evidence="6 7">
    <name type="scientific">Frondihabitans cladoniiphilus</name>
    <dbReference type="NCBI Taxonomy" id="715785"/>
    <lineage>
        <taxon>Bacteria</taxon>
        <taxon>Bacillati</taxon>
        <taxon>Actinomycetota</taxon>
        <taxon>Actinomycetes</taxon>
        <taxon>Micrococcales</taxon>
        <taxon>Microbacteriaceae</taxon>
        <taxon>Frondihabitans</taxon>
    </lineage>
</organism>
<dbReference type="InterPro" id="IPR050109">
    <property type="entry name" value="HTH-type_TetR-like_transc_reg"/>
</dbReference>
<proteinExistence type="predicted"/>
<keyword evidence="7" id="KW-1185">Reference proteome</keyword>
<dbReference type="PANTHER" id="PTHR30055:SF234">
    <property type="entry name" value="HTH-TYPE TRANSCRIPTIONAL REGULATOR BETI"/>
    <property type="match status" value="1"/>
</dbReference>
<evidence type="ECO:0000256" key="1">
    <source>
        <dbReference type="ARBA" id="ARBA00023015"/>
    </source>
</evidence>
<dbReference type="Pfam" id="PF00440">
    <property type="entry name" value="TetR_N"/>
    <property type="match status" value="1"/>
</dbReference>
<feature type="domain" description="HTH tetR-type" evidence="5">
    <location>
        <begin position="4"/>
        <end position="64"/>
    </location>
</feature>
<dbReference type="InterPro" id="IPR009057">
    <property type="entry name" value="Homeodomain-like_sf"/>
</dbReference>
<dbReference type="Pfam" id="PF13305">
    <property type="entry name" value="TetR_C_33"/>
    <property type="match status" value="1"/>
</dbReference>
<dbReference type="PROSITE" id="PS50977">
    <property type="entry name" value="HTH_TETR_2"/>
    <property type="match status" value="1"/>
</dbReference>
<keyword evidence="3" id="KW-0804">Transcription</keyword>
<name>A0ABP8W9M7_9MICO</name>
<feature type="DNA-binding region" description="H-T-H motif" evidence="4">
    <location>
        <begin position="27"/>
        <end position="46"/>
    </location>
</feature>
<keyword evidence="2 4" id="KW-0238">DNA-binding</keyword>